<evidence type="ECO:0000256" key="1">
    <source>
        <dbReference type="ARBA" id="ARBA00023015"/>
    </source>
</evidence>
<keyword evidence="7" id="KW-1185">Reference proteome</keyword>
<protein>
    <recommendedName>
        <fullName evidence="5">HTH tetR-type domain-containing protein</fullName>
    </recommendedName>
</protein>
<keyword evidence="3" id="KW-0804">Transcription</keyword>
<comment type="caution">
    <text evidence="6">The sequence shown here is derived from an EMBL/GenBank/DDBJ whole genome shotgun (WGS) entry which is preliminary data.</text>
</comment>
<dbReference type="PANTHER" id="PTHR30055">
    <property type="entry name" value="HTH-TYPE TRANSCRIPTIONAL REGULATOR RUTR"/>
    <property type="match status" value="1"/>
</dbReference>
<dbReference type="GO" id="GO:0000976">
    <property type="term" value="F:transcription cis-regulatory region binding"/>
    <property type="evidence" value="ECO:0007669"/>
    <property type="project" value="TreeGrafter"/>
</dbReference>
<reference evidence="6 7" key="1">
    <citation type="journal article" date="2011" name="Stand. Genomic Sci.">
        <title>High quality draft genome sequence of Segniliparus rugosus CDC 945(T)= (ATCC BAA-974(T)).</title>
        <authorList>
            <person name="Earl A.M."/>
            <person name="Desjardins C.A."/>
            <person name="Fitzgerald M.G."/>
            <person name="Arachchi H.M."/>
            <person name="Zeng Q."/>
            <person name="Mehta T."/>
            <person name="Griggs A."/>
            <person name="Birren B.W."/>
            <person name="Toney N.C."/>
            <person name="Carr J."/>
            <person name="Posey J."/>
            <person name="Butler W.R."/>
        </authorList>
    </citation>
    <scope>NUCLEOTIDE SEQUENCE [LARGE SCALE GENOMIC DNA]</scope>
    <source>
        <strain evidence="7">ATCC BAA-974 / DSM 45345 / CCUG 50838 / CIP 108380 / JCM 13579 / CDC 945</strain>
    </source>
</reference>
<organism evidence="6 7">
    <name type="scientific">Segniliparus rugosus (strain ATCC BAA-974 / DSM 45345 / CCUG 50838 / CIP 108380 / JCM 13579 / CDC 945)</name>
    <dbReference type="NCBI Taxonomy" id="679197"/>
    <lineage>
        <taxon>Bacteria</taxon>
        <taxon>Bacillati</taxon>
        <taxon>Actinomycetota</taxon>
        <taxon>Actinomycetes</taxon>
        <taxon>Mycobacteriales</taxon>
        <taxon>Segniliparaceae</taxon>
        <taxon>Segniliparus</taxon>
    </lineage>
</organism>
<evidence type="ECO:0000313" key="6">
    <source>
        <dbReference type="EMBL" id="EFV11745.1"/>
    </source>
</evidence>
<sequence length="193" mass="21497">MTQQAIEPIRQAKRPLRADAVQNRARLLDVAYATFAELGFGAPVDEIARRAGVGAGTVYRHFPTKEQLFLAVVAVRVDQVLGRAEELLRTAPPEEAFFTFFTETVDCGATDQGFADALESSGIELPEVEERFQEVVRVLFAQAQQAGTLREDLVPEDVKFLMKGCFAAQRYLVDRSRGSFLMSVVLDGMRPRR</sequence>
<dbReference type="InterPro" id="IPR001647">
    <property type="entry name" value="HTH_TetR"/>
</dbReference>
<dbReference type="AlphaFoldDB" id="E5XV40"/>
<dbReference type="Proteomes" id="UP000004816">
    <property type="component" value="Unassembled WGS sequence"/>
</dbReference>
<keyword evidence="2 4" id="KW-0238">DNA-binding</keyword>
<gene>
    <name evidence="6" type="ORF">HMPREF9336_03362</name>
</gene>
<dbReference type="InterPro" id="IPR050109">
    <property type="entry name" value="HTH-type_TetR-like_transc_reg"/>
</dbReference>
<evidence type="ECO:0000256" key="2">
    <source>
        <dbReference type="ARBA" id="ARBA00023125"/>
    </source>
</evidence>
<dbReference type="Pfam" id="PF00440">
    <property type="entry name" value="TetR_N"/>
    <property type="match status" value="1"/>
</dbReference>
<dbReference type="STRING" id="679197.HMPREF9336_03362"/>
<feature type="domain" description="HTH tetR-type" evidence="5">
    <location>
        <begin position="21"/>
        <end position="80"/>
    </location>
</feature>
<dbReference type="OrthoDB" id="9795011at2"/>
<dbReference type="PROSITE" id="PS50977">
    <property type="entry name" value="HTH_TETR_2"/>
    <property type="match status" value="1"/>
</dbReference>
<accession>E5XV40</accession>
<dbReference type="PANTHER" id="PTHR30055:SF234">
    <property type="entry name" value="HTH-TYPE TRANSCRIPTIONAL REGULATOR BETI"/>
    <property type="match status" value="1"/>
</dbReference>
<dbReference type="Gene3D" id="1.10.357.10">
    <property type="entry name" value="Tetracycline Repressor, domain 2"/>
    <property type="match status" value="1"/>
</dbReference>
<dbReference type="GO" id="GO:0003700">
    <property type="term" value="F:DNA-binding transcription factor activity"/>
    <property type="evidence" value="ECO:0007669"/>
    <property type="project" value="TreeGrafter"/>
</dbReference>
<dbReference type="HOGENOM" id="CLU_069356_17_1_11"/>
<name>E5XV40_SEGRC</name>
<dbReference type="SUPFAM" id="SSF48498">
    <property type="entry name" value="Tetracyclin repressor-like, C-terminal domain"/>
    <property type="match status" value="1"/>
</dbReference>
<proteinExistence type="predicted"/>
<dbReference type="eggNOG" id="COG1309">
    <property type="taxonomic scope" value="Bacteria"/>
</dbReference>
<keyword evidence="1" id="KW-0805">Transcription regulation</keyword>
<feature type="DNA-binding region" description="H-T-H motif" evidence="4">
    <location>
        <begin position="43"/>
        <end position="62"/>
    </location>
</feature>
<dbReference type="InterPro" id="IPR049445">
    <property type="entry name" value="TetR_SbtR-like_C"/>
</dbReference>
<dbReference type="InterPro" id="IPR036271">
    <property type="entry name" value="Tet_transcr_reg_TetR-rel_C_sf"/>
</dbReference>
<dbReference type="SUPFAM" id="SSF46689">
    <property type="entry name" value="Homeodomain-like"/>
    <property type="match status" value="1"/>
</dbReference>
<evidence type="ECO:0000313" key="7">
    <source>
        <dbReference type="Proteomes" id="UP000004816"/>
    </source>
</evidence>
<dbReference type="InterPro" id="IPR009057">
    <property type="entry name" value="Homeodomain-like_sf"/>
</dbReference>
<dbReference type="EMBL" id="ACZI02000001">
    <property type="protein sequence ID" value="EFV11745.1"/>
    <property type="molecule type" value="Genomic_DNA"/>
</dbReference>
<evidence type="ECO:0000256" key="3">
    <source>
        <dbReference type="ARBA" id="ARBA00023163"/>
    </source>
</evidence>
<evidence type="ECO:0000259" key="5">
    <source>
        <dbReference type="PROSITE" id="PS50977"/>
    </source>
</evidence>
<dbReference type="Pfam" id="PF21597">
    <property type="entry name" value="TetR_C_43"/>
    <property type="match status" value="1"/>
</dbReference>
<dbReference type="PRINTS" id="PR00455">
    <property type="entry name" value="HTHTETR"/>
</dbReference>
<evidence type="ECO:0000256" key="4">
    <source>
        <dbReference type="PROSITE-ProRule" id="PRU00335"/>
    </source>
</evidence>